<dbReference type="EMBL" id="CP002394">
    <property type="protein sequence ID" value="ADU32193.1"/>
    <property type="molecule type" value="Genomic_DNA"/>
</dbReference>
<accession>E6TVR5</accession>
<organism evidence="2 3">
    <name type="scientific">Evansella cellulosilytica (strain ATCC 21833 / DSM 2522 / FERM P-1141 / JCM 9156 / N-4)</name>
    <name type="common">Bacillus cellulosilyticus</name>
    <dbReference type="NCBI Taxonomy" id="649639"/>
    <lineage>
        <taxon>Bacteria</taxon>
        <taxon>Bacillati</taxon>
        <taxon>Bacillota</taxon>
        <taxon>Bacilli</taxon>
        <taxon>Bacillales</taxon>
        <taxon>Bacillaceae</taxon>
        <taxon>Evansella</taxon>
    </lineage>
</organism>
<dbReference type="AlphaFoldDB" id="E6TVR5"/>
<dbReference type="OrthoDB" id="569879at2"/>
<proteinExistence type="predicted"/>
<sequence length="325" mass="38098">MIRKSLKKSLHLRRLEAAVRRVHASFPNKHLIEFDLSKFESGYKGEKSLEYYFSFLDETAYDILFNVRLPCKGYYFQIDAAIITSNFVILLDSKHISGDISFEHNHHQLVRKFKDEYTTYSDPIEQGERHSFQFQKWLKDHGFPPVPVFSKVVVTNLNSRIIVPPQDYKYKRKIENSVIKSTQIVERVNGYNKSLRREYLSEIDRSRLINTLIQHHTPSDTNILQIFKIPKELILTGVHCPSCHHIPMIKFRNYWLCTKCGCKSADAFKESVLDYALLCGPQITNKQLRKYLNISRSRSFTILRSMNLTSIGTTRDRVYIIPLED</sequence>
<protein>
    <submittedName>
        <fullName evidence="2">NERD domain protein</fullName>
    </submittedName>
</protein>
<feature type="domain" description="NERD" evidence="1">
    <location>
        <begin position="41"/>
        <end position="157"/>
    </location>
</feature>
<evidence type="ECO:0000313" key="2">
    <source>
        <dbReference type="EMBL" id="ADU32193.1"/>
    </source>
</evidence>
<name>E6TVR5_EVAC2</name>
<dbReference type="HOGENOM" id="CLU_071777_0_0_9"/>
<dbReference type="PROSITE" id="PS50965">
    <property type="entry name" value="NERD"/>
    <property type="match status" value="1"/>
</dbReference>
<dbReference type="KEGG" id="bco:Bcell_3959"/>
<evidence type="ECO:0000313" key="3">
    <source>
        <dbReference type="Proteomes" id="UP000001401"/>
    </source>
</evidence>
<dbReference type="STRING" id="649639.Bcell_3959"/>
<reference evidence="2 3" key="1">
    <citation type="submission" date="2010-12" db="EMBL/GenBank/DDBJ databases">
        <title>Complete sequence of Bacillus cellulosilyticus DSM 2522.</title>
        <authorList>
            <consortium name="US DOE Joint Genome Institute"/>
            <person name="Lucas S."/>
            <person name="Copeland A."/>
            <person name="Lapidus A."/>
            <person name="Cheng J.-F."/>
            <person name="Bruce D."/>
            <person name="Goodwin L."/>
            <person name="Pitluck S."/>
            <person name="Chertkov O."/>
            <person name="Detter J.C."/>
            <person name="Han C."/>
            <person name="Tapia R."/>
            <person name="Land M."/>
            <person name="Hauser L."/>
            <person name="Jeffries C."/>
            <person name="Kyrpides N."/>
            <person name="Ivanova N."/>
            <person name="Mikhailova N."/>
            <person name="Brumm P."/>
            <person name="Mead D."/>
            <person name="Woyke T."/>
        </authorList>
    </citation>
    <scope>NUCLEOTIDE SEQUENCE [LARGE SCALE GENOMIC DNA]</scope>
    <source>
        <strain evidence="3">ATCC 21833 / DSM 2522 / FERM P-1141 / JCM 9156 / N-4</strain>
    </source>
</reference>
<gene>
    <name evidence="2" type="ordered locus">Bcell_3959</name>
</gene>
<dbReference type="Proteomes" id="UP000001401">
    <property type="component" value="Chromosome"/>
</dbReference>
<dbReference type="eggNOG" id="ENOG5030439">
    <property type="taxonomic scope" value="Bacteria"/>
</dbReference>
<evidence type="ECO:0000259" key="1">
    <source>
        <dbReference type="PROSITE" id="PS50965"/>
    </source>
</evidence>
<keyword evidence="3" id="KW-1185">Reference proteome</keyword>
<dbReference type="InterPro" id="IPR011528">
    <property type="entry name" value="NERD"/>
</dbReference>
<dbReference type="RefSeq" id="WP_013490523.1">
    <property type="nucleotide sequence ID" value="NC_014829.1"/>
</dbReference>
<dbReference type="Pfam" id="PF08378">
    <property type="entry name" value="NERD"/>
    <property type="match status" value="1"/>
</dbReference>